<gene>
    <name evidence="9" type="ORF">C8D89_102275</name>
</gene>
<protein>
    <submittedName>
        <fullName evidence="9">Putative MFS family arabinose efflux permease</fullName>
    </submittedName>
</protein>
<feature type="transmembrane region" description="Helical" evidence="7">
    <location>
        <begin position="228"/>
        <end position="247"/>
    </location>
</feature>
<evidence type="ECO:0000256" key="7">
    <source>
        <dbReference type="SAM" id="Phobius"/>
    </source>
</evidence>
<dbReference type="GO" id="GO:0022857">
    <property type="term" value="F:transmembrane transporter activity"/>
    <property type="evidence" value="ECO:0007669"/>
    <property type="project" value="InterPro"/>
</dbReference>
<keyword evidence="6 7" id="KW-0472">Membrane</keyword>
<feature type="transmembrane region" description="Helical" evidence="7">
    <location>
        <begin position="292"/>
        <end position="313"/>
    </location>
</feature>
<evidence type="ECO:0000256" key="5">
    <source>
        <dbReference type="ARBA" id="ARBA00022989"/>
    </source>
</evidence>
<feature type="transmembrane region" description="Helical" evidence="7">
    <location>
        <begin position="319"/>
        <end position="344"/>
    </location>
</feature>
<evidence type="ECO:0000256" key="1">
    <source>
        <dbReference type="ARBA" id="ARBA00004651"/>
    </source>
</evidence>
<feature type="transmembrane region" description="Helical" evidence="7">
    <location>
        <begin position="356"/>
        <end position="376"/>
    </location>
</feature>
<feature type="domain" description="Major facilitator superfamily (MFS) profile" evidence="8">
    <location>
        <begin position="20"/>
        <end position="408"/>
    </location>
</feature>
<evidence type="ECO:0000313" key="9">
    <source>
        <dbReference type="EMBL" id="PVZ13125.1"/>
    </source>
</evidence>
<dbReference type="PANTHER" id="PTHR23517">
    <property type="entry name" value="RESISTANCE PROTEIN MDTM, PUTATIVE-RELATED-RELATED"/>
    <property type="match status" value="1"/>
</dbReference>
<name>A0A2U1FLN3_9PSEU</name>
<dbReference type="RefSeq" id="WP_243417887.1">
    <property type="nucleotide sequence ID" value="NZ_QEKW01000002.1"/>
</dbReference>
<dbReference type="AlphaFoldDB" id="A0A2U1FLN3"/>
<comment type="caution">
    <text evidence="9">The sequence shown here is derived from an EMBL/GenBank/DDBJ whole genome shotgun (WGS) entry which is preliminary data.</text>
</comment>
<evidence type="ECO:0000259" key="8">
    <source>
        <dbReference type="PROSITE" id="PS50850"/>
    </source>
</evidence>
<feature type="transmembrane region" description="Helical" evidence="7">
    <location>
        <begin position="149"/>
        <end position="173"/>
    </location>
</feature>
<feature type="transmembrane region" description="Helical" evidence="7">
    <location>
        <begin position="267"/>
        <end position="285"/>
    </location>
</feature>
<evidence type="ECO:0000256" key="3">
    <source>
        <dbReference type="ARBA" id="ARBA00022475"/>
    </source>
</evidence>
<feature type="transmembrane region" description="Helical" evidence="7">
    <location>
        <begin position="179"/>
        <end position="200"/>
    </location>
</feature>
<dbReference type="InterPro" id="IPR050171">
    <property type="entry name" value="MFS_Transporters"/>
</dbReference>
<dbReference type="Pfam" id="PF07690">
    <property type="entry name" value="MFS_1"/>
    <property type="match status" value="1"/>
</dbReference>
<dbReference type="Gene3D" id="1.20.1250.20">
    <property type="entry name" value="MFS general substrate transporter like domains"/>
    <property type="match status" value="1"/>
</dbReference>
<keyword evidence="10" id="KW-1185">Reference proteome</keyword>
<keyword evidence="3" id="KW-1003">Cell membrane</keyword>
<keyword evidence="5 7" id="KW-1133">Transmembrane helix</keyword>
<dbReference type="GO" id="GO:0005886">
    <property type="term" value="C:plasma membrane"/>
    <property type="evidence" value="ECO:0007669"/>
    <property type="project" value="UniProtKB-SubCell"/>
</dbReference>
<accession>A0A2U1FLN3</accession>
<reference evidence="9 10" key="1">
    <citation type="submission" date="2018-04" db="EMBL/GenBank/DDBJ databases">
        <title>Genomic Encyclopedia of Type Strains, Phase IV (KMG-IV): sequencing the most valuable type-strain genomes for metagenomic binning, comparative biology and taxonomic classification.</title>
        <authorList>
            <person name="Goeker M."/>
        </authorList>
    </citation>
    <scope>NUCLEOTIDE SEQUENCE [LARGE SCALE GENOMIC DNA]</scope>
    <source>
        <strain evidence="9 10">DSM 45771</strain>
    </source>
</reference>
<dbReference type="SUPFAM" id="SSF103473">
    <property type="entry name" value="MFS general substrate transporter"/>
    <property type="match status" value="1"/>
</dbReference>
<evidence type="ECO:0000256" key="2">
    <source>
        <dbReference type="ARBA" id="ARBA00022448"/>
    </source>
</evidence>
<feature type="transmembrane region" description="Helical" evidence="7">
    <location>
        <begin position="382"/>
        <end position="404"/>
    </location>
</feature>
<dbReference type="EMBL" id="QEKW01000002">
    <property type="protein sequence ID" value="PVZ13125.1"/>
    <property type="molecule type" value="Genomic_DNA"/>
</dbReference>
<proteinExistence type="predicted"/>
<keyword evidence="4 7" id="KW-0812">Transmembrane</keyword>
<dbReference type="Proteomes" id="UP000245639">
    <property type="component" value="Unassembled WGS sequence"/>
</dbReference>
<evidence type="ECO:0000256" key="4">
    <source>
        <dbReference type="ARBA" id="ARBA00022692"/>
    </source>
</evidence>
<feature type="transmembrane region" description="Helical" evidence="7">
    <location>
        <begin position="86"/>
        <end position="103"/>
    </location>
</feature>
<dbReference type="InterPro" id="IPR036259">
    <property type="entry name" value="MFS_trans_sf"/>
</dbReference>
<feature type="transmembrane region" description="Helical" evidence="7">
    <location>
        <begin position="49"/>
        <end position="74"/>
    </location>
</feature>
<dbReference type="InterPro" id="IPR011701">
    <property type="entry name" value="MFS"/>
</dbReference>
<sequence length="418" mass="41646">MEPTRGAGTRAEPSTARRVAFVVVAYSFVVTMLGTTLPTPLYPIYQERYGYSGLLVTVIFAAYAVGVIAALLLLGRLSDQIGRRPVLLLGLGLSALSAVAFLAPLPAPLDLPGLFVGRVLSGLSAGVYTGTATATLLDLVPDEGRARASLVGAAVNMGGLGLGPVVAGVLAQYAPAPLALPYVASLLLLVPAAVGVALIPEPVPGAGGWRGASLRPQRLRVPAAARPVFVRAVIAGFAGFAVLGLFTSVSPSFLGEVLDIRDHAVEGLVVFSLLAASTVGQLASARLGERTSLVGGSAVLGVGALGIALALLLASLPVLVAAAVVAGLGQGASFRAGLGAVGAASPAEQRAEVSSSFFVVVYVALSVPVIGVGAAAQGFGLTTAGVVFSVAVAVLAAVAVGALLRRTDHQGSDAIPSD</sequence>
<dbReference type="PANTHER" id="PTHR23517:SF13">
    <property type="entry name" value="MAJOR FACILITATOR SUPERFAMILY MFS_1"/>
    <property type="match status" value="1"/>
</dbReference>
<organism evidence="9 10">
    <name type="scientific">Actinomycetospora cinnamomea</name>
    <dbReference type="NCBI Taxonomy" id="663609"/>
    <lineage>
        <taxon>Bacteria</taxon>
        <taxon>Bacillati</taxon>
        <taxon>Actinomycetota</taxon>
        <taxon>Actinomycetes</taxon>
        <taxon>Pseudonocardiales</taxon>
        <taxon>Pseudonocardiaceae</taxon>
        <taxon>Actinomycetospora</taxon>
    </lineage>
</organism>
<dbReference type="PROSITE" id="PS00216">
    <property type="entry name" value="SUGAR_TRANSPORT_1"/>
    <property type="match status" value="1"/>
</dbReference>
<feature type="transmembrane region" description="Helical" evidence="7">
    <location>
        <begin position="19"/>
        <end position="37"/>
    </location>
</feature>
<dbReference type="InterPro" id="IPR020846">
    <property type="entry name" value="MFS_dom"/>
</dbReference>
<evidence type="ECO:0000313" key="10">
    <source>
        <dbReference type="Proteomes" id="UP000245639"/>
    </source>
</evidence>
<evidence type="ECO:0000256" key="6">
    <source>
        <dbReference type="ARBA" id="ARBA00023136"/>
    </source>
</evidence>
<dbReference type="InterPro" id="IPR005829">
    <property type="entry name" value="Sugar_transporter_CS"/>
</dbReference>
<feature type="transmembrane region" description="Helical" evidence="7">
    <location>
        <begin position="115"/>
        <end position="137"/>
    </location>
</feature>
<keyword evidence="2" id="KW-0813">Transport</keyword>
<comment type="subcellular location">
    <subcellularLocation>
        <location evidence="1">Cell membrane</location>
        <topology evidence="1">Multi-pass membrane protein</topology>
    </subcellularLocation>
</comment>
<dbReference type="PROSITE" id="PS50850">
    <property type="entry name" value="MFS"/>
    <property type="match status" value="1"/>
</dbReference>